<feature type="compositionally biased region" description="Basic and acidic residues" evidence="1">
    <location>
        <begin position="135"/>
        <end position="144"/>
    </location>
</feature>
<feature type="compositionally biased region" description="Polar residues" evidence="1">
    <location>
        <begin position="157"/>
        <end position="173"/>
    </location>
</feature>
<evidence type="ECO:0008006" key="5">
    <source>
        <dbReference type="Google" id="ProtNLM"/>
    </source>
</evidence>
<keyword evidence="2" id="KW-0472">Membrane</keyword>
<evidence type="ECO:0000313" key="3">
    <source>
        <dbReference type="EMBL" id="KIY44388.1"/>
    </source>
</evidence>
<feature type="transmembrane region" description="Helical" evidence="2">
    <location>
        <begin position="7"/>
        <end position="30"/>
    </location>
</feature>
<reference evidence="3 4" key="1">
    <citation type="journal article" date="2015" name="Fungal Genet. Biol.">
        <title>Evolution of novel wood decay mechanisms in Agaricales revealed by the genome sequences of Fistulina hepatica and Cylindrobasidium torrendii.</title>
        <authorList>
            <person name="Floudas D."/>
            <person name="Held B.W."/>
            <person name="Riley R."/>
            <person name="Nagy L.G."/>
            <person name="Koehler G."/>
            <person name="Ransdell A.S."/>
            <person name="Younus H."/>
            <person name="Chow J."/>
            <person name="Chiniquy J."/>
            <person name="Lipzen A."/>
            <person name="Tritt A."/>
            <person name="Sun H."/>
            <person name="Haridas S."/>
            <person name="LaButti K."/>
            <person name="Ohm R.A."/>
            <person name="Kues U."/>
            <person name="Blanchette R.A."/>
            <person name="Grigoriev I.V."/>
            <person name="Minto R.E."/>
            <person name="Hibbett D.S."/>
        </authorList>
    </citation>
    <scope>NUCLEOTIDE SEQUENCE [LARGE SCALE GENOMIC DNA]</scope>
    <source>
        <strain evidence="3 4">ATCC 64428</strain>
    </source>
</reference>
<feature type="compositionally biased region" description="Basic and acidic residues" evidence="1">
    <location>
        <begin position="499"/>
        <end position="510"/>
    </location>
</feature>
<feature type="transmembrane region" description="Helical" evidence="2">
    <location>
        <begin position="36"/>
        <end position="57"/>
    </location>
</feature>
<evidence type="ECO:0000256" key="2">
    <source>
        <dbReference type="SAM" id="Phobius"/>
    </source>
</evidence>
<feature type="compositionally biased region" description="Polar residues" evidence="1">
    <location>
        <begin position="221"/>
        <end position="231"/>
    </location>
</feature>
<feature type="transmembrane region" description="Helical" evidence="2">
    <location>
        <begin position="69"/>
        <end position="89"/>
    </location>
</feature>
<accession>A0A0D7A0S2</accession>
<feature type="region of interest" description="Disordered" evidence="1">
    <location>
        <begin position="401"/>
        <end position="432"/>
    </location>
</feature>
<feature type="region of interest" description="Disordered" evidence="1">
    <location>
        <begin position="100"/>
        <end position="119"/>
    </location>
</feature>
<evidence type="ECO:0000313" key="4">
    <source>
        <dbReference type="Proteomes" id="UP000054144"/>
    </source>
</evidence>
<keyword evidence="2" id="KW-1133">Transmembrane helix</keyword>
<dbReference type="EMBL" id="KN882092">
    <property type="protein sequence ID" value="KIY44388.1"/>
    <property type="molecule type" value="Genomic_DNA"/>
</dbReference>
<protein>
    <recommendedName>
        <fullName evidence="5">Smr domain-containing protein</fullName>
    </recommendedName>
</protein>
<feature type="compositionally biased region" description="Polar residues" evidence="1">
    <location>
        <begin position="417"/>
        <end position="426"/>
    </location>
</feature>
<feature type="compositionally biased region" description="Basic and acidic residues" evidence="1">
    <location>
        <begin position="479"/>
        <end position="490"/>
    </location>
</feature>
<feature type="compositionally biased region" description="Basic and acidic residues" evidence="1">
    <location>
        <begin position="517"/>
        <end position="530"/>
    </location>
</feature>
<organism evidence="3 4">
    <name type="scientific">Fistulina hepatica ATCC 64428</name>
    <dbReference type="NCBI Taxonomy" id="1128425"/>
    <lineage>
        <taxon>Eukaryota</taxon>
        <taxon>Fungi</taxon>
        <taxon>Dikarya</taxon>
        <taxon>Basidiomycota</taxon>
        <taxon>Agaricomycotina</taxon>
        <taxon>Agaricomycetes</taxon>
        <taxon>Agaricomycetidae</taxon>
        <taxon>Agaricales</taxon>
        <taxon>Fistulinaceae</taxon>
        <taxon>Fistulina</taxon>
    </lineage>
</organism>
<feature type="region of interest" description="Disordered" evidence="1">
    <location>
        <begin position="475"/>
        <end position="538"/>
    </location>
</feature>
<keyword evidence="4" id="KW-1185">Reference proteome</keyword>
<gene>
    <name evidence="3" type="ORF">FISHEDRAFT_61922</name>
</gene>
<name>A0A0D7A0S2_9AGAR</name>
<evidence type="ECO:0000256" key="1">
    <source>
        <dbReference type="SAM" id="MobiDB-lite"/>
    </source>
</evidence>
<keyword evidence="2" id="KW-0812">Transmembrane</keyword>
<feature type="region of interest" description="Disordered" evidence="1">
    <location>
        <begin position="129"/>
        <end position="293"/>
    </location>
</feature>
<dbReference type="Proteomes" id="UP000054144">
    <property type="component" value="Unassembled WGS sequence"/>
</dbReference>
<proteinExistence type="predicted"/>
<dbReference type="AlphaFoldDB" id="A0A0D7A0S2"/>
<sequence length="651" mass="71130">MVTAIVGILLGILIRIPLASLGLLYAPIAIGLWEGIFVHRVALSFATPAESYVGYFLRIVLDFFVTRSLARVGIVVVWSGLGLLLSQVLDPAFVANSKSRPSRTVRRSSTSSRKKVRVTRRTTYVTIPPEAPEELIERIPDEKPQSSPSVLPAPDSDSLSTVTVSASTPTQFASALEFPDTEEEESTLEATPTNNAHPGFPLFPLVPVDTSFPRDVVRPDSPSSGTTTSISDADAAPHLEPVLPPPLRVDTDDTNPLPLSAIVGSRDIFEPSPSPKHVRAPNPDPYASRPDDELMPTELSRITEESTQPTASEISRPHEASEPVLVVSPLPLDGQLPSHSTGTSPSFDLAARYNQGGASTGVLIAPEDPVDRHTSDDAYLHDELMTPPTAVRERQPDFDSAPLRDQLMTPPAEPGSLPNTQSTQAQHHVAHERSLDLKIDTSLSRLKFNQSPGESIVLYSVTDSAPVAQLPPLPAHAATADDRPASRTVDESDSISGSADRDVRLSSAERYRKKARQERSRALDLQKRSEAAAQQRHHKEAFLLRKQSQDALTEEAKQNLKARKRFVEAHDTDDTINVYGLLQVEALERIEAVLQHRITRGIRTSLRVVVGSQANRIPLLRNKIIDEMTKQHFDCRVDRSDTSVVVVTPPA</sequence>